<gene>
    <name evidence="2" type="ORF">M8A51_05435</name>
</gene>
<evidence type="ECO:0000313" key="2">
    <source>
        <dbReference type="EMBL" id="MCM5678971.1"/>
    </source>
</evidence>
<organism evidence="2 3">
    <name type="scientific">Caldimonas mangrovi</name>
    <dbReference type="NCBI Taxonomy" id="2944811"/>
    <lineage>
        <taxon>Bacteria</taxon>
        <taxon>Pseudomonadati</taxon>
        <taxon>Pseudomonadota</taxon>
        <taxon>Betaproteobacteria</taxon>
        <taxon>Burkholderiales</taxon>
        <taxon>Sphaerotilaceae</taxon>
        <taxon>Caldimonas</taxon>
    </lineage>
</organism>
<dbReference type="CDD" id="cd03454">
    <property type="entry name" value="YdeM"/>
    <property type="match status" value="1"/>
</dbReference>
<name>A0ABT0YJQ7_9BURK</name>
<dbReference type="InterPro" id="IPR002539">
    <property type="entry name" value="MaoC-like_dom"/>
</dbReference>
<dbReference type="Proteomes" id="UP001165541">
    <property type="component" value="Unassembled WGS sequence"/>
</dbReference>
<dbReference type="InterPro" id="IPR052342">
    <property type="entry name" value="MCH/BMMD"/>
</dbReference>
<proteinExistence type="predicted"/>
<feature type="domain" description="MaoC-like" evidence="1">
    <location>
        <begin position="16"/>
        <end position="118"/>
    </location>
</feature>
<dbReference type="Gene3D" id="3.10.129.10">
    <property type="entry name" value="Hotdog Thioesterase"/>
    <property type="match status" value="1"/>
</dbReference>
<dbReference type="InterPro" id="IPR029069">
    <property type="entry name" value="HotDog_dom_sf"/>
</dbReference>
<dbReference type="SUPFAM" id="SSF54637">
    <property type="entry name" value="Thioesterase/thiol ester dehydrase-isomerase"/>
    <property type="match status" value="1"/>
</dbReference>
<dbReference type="EMBL" id="JAMKFE010000003">
    <property type="protein sequence ID" value="MCM5678971.1"/>
    <property type="molecule type" value="Genomic_DNA"/>
</dbReference>
<evidence type="ECO:0000259" key="1">
    <source>
        <dbReference type="Pfam" id="PF01575"/>
    </source>
</evidence>
<sequence>MTAPRTPTLFWEDFAPGSVREFGGLTVQRDDVIRFAGEFDPQPFHLDEEAARQSLFGGLAASGWHTCAMVMRMMCDAYLLDAASLGSPGIDNLRWLKPLYPGDVLHVRMTVQEARPMNSRPHVGLIRSQWEAIARRPDGREETVLTMEGWGMFRRREVPAPDVSAPPSP</sequence>
<dbReference type="PANTHER" id="PTHR43664">
    <property type="entry name" value="MONOAMINE OXIDASE-RELATED"/>
    <property type="match status" value="1"/>
</dbReference>
<keyword evidence="3" id="KW-1185">Reference proteome</keyword>
<comment type="caution">
    <text evidence="2">The sequence shown here is derived from an EMBL/GenBank/DDBJ whole genome shotgun (WGS) entry which is preliminary data.</text>
</comment>
<reference evidence="2" key="1">
    <citation type="submission" date="2022-05" db="EMBL/GenBank/DDBJ databases">
        <title>Schlegelella sp. nov., isolated from mangrove soil.</title>
        <authorList>
            <person name="Liu Y."/>
            <person name="Ge X."/>
            <person name="Liu W."/>
        </authorList>
    </citation>
    <scope>NUCLEOTIDE SEQUENCE</scope>
    <source>
        <strain evidence="2">S2-27</strain>
    </source>
</reference>
<dbReference type="Pfam" id="PF01575">
    <property type="entry name" value="MaoC_dehydratas"/>
    <property type="match status" value="1"/>
</dbReference>
<evidence type="ECO:0000313" key="3">
    <source>
        <dbReference type="Proteomes" id="UP001165541"/>
    </source>
</evidence>
<dbReference type="RefSeq" id="WP_251777163.1">
    <property type="nucleotide sequence ID" value="NZ_JAMKFE010000003.1"/>
</dbReference>
<accession>A0ABT0YJQ7</accession>
<dbReference type="PANTHER" id="PTHR43664:SF1">
    <property type="entry name" value="BETA-METHYLMALYL-COA DEHYDRATASE"/>
    <property type="match status" value="1"/>
</dbReference>
<protein>
    <submittedName>
        <fullName evidence="2">MaoC family dehydratase</fullName>
    </submittedName>
</protein>